<protein>
    <submittedName>
        <fullName evidence="2">Uncharacterized protein</fullName>
    </submittedName>
</protein>
<dbReference type="EMBL" id="JABANO010028359">
    <property type="protein sequence ID" value="KAF4715269.1"/>
    <property type="molecule type" value="Genomic_DNA"/>
</dbReference>
<feature type="transmembrane region" description="Helical" evidence="1">
    <location>
        <begin position="166"/>
        <end position="187"/>
    </location>
</feature>
<evidence type="ECO:0000313" key="3">
    <source>
        <dbReference type="Proteomes" id="UP000553632"/>
    </source>
</evidence>
<evidence type="ECO:0000313" key="2">
    <source>
        <dbReference type="EMBL" id="KAF4715269.1"/>
    </source>
</evidence>
<keyword evidence="1" id="KW-1133">Transmembrane helix</keyword>
<feature type="transmembrane region" description="Helical" evidence="1">
    <location>
        <begin position="67"/>
        <end position="84"/>
    </location>
</feature>
<proteinExistence type="predicted"/>
<comment type="caution">
    <text evidence="2">The sequence shown here is derived from an EMBL/GenBank/DDBJ whole genome shotgun (WGS) entry which is preliminary data.</text>
</comment>
<name>A0A7J6R2X8_PEROL</name>
<keyword evidence="1" id="KW-0812">Transmembrane</keyword>
<organism evidence="2 3">
    <name type="scientific">Perkinsus olseni</name>
    <name type="common">Perkinsus atlanticus</name>
    <dbReference type="NCBI Taxonomy" id="32597"/>
    <lineage>
        <taxon>Eukaryota</taxon>
        <taxon>Sar</taxon>
        <taxon>Alveolata</taxon>
        <taxon>Perkinsozoa</taxon>
        <taxon>Perkinsea</taxon>
        <taxon>Perkinsida</taxon>
        <taxon>Perkinsidae</taxon>
        <taxon>Perkinsus</taxon>
    </lineage>
</organism>
<keyword evidence="3" id="KW-1185">Reference proteome</keyword>
<dbReference type="Proteomes" id="UP000553632">
    <property type="component" value="Unassembled WGS sequence"/>
</dbReference>
<sequence>MVATTDGYTAAELCSLEYRSPMGKDSPLTRLPVIGTIIGLCTGFVENQAEHFKRRRSSYRLASFFKLKMNVSIIGLFLFIYFPFRMHTGFGPDNLLDECVQSSNTIVDGEALKFYTRDPPFVDAQSFWTFARYFRKTWQCEKTGFGGVSTVLDTSCSMSTIRSLEVYMFVVAAFYGLLLVVCFLMSFGFKFFSNLPVAELDLDQMTWRVGFLGGLCKHGP</sequence>
<feature type="non-terminal residue" evidence="2">
    <location>
        <position position="1"/>
    </location>
</feature>
<reference evidence="2 3" key="1">
    <citation type="submission" date="2020-04" db="EMBL/GenBank/DDBJ databases">
        <title>Perkinsus olseni comparative genomics.</title>
        <authorList>
            <person name="Bogema D.R."/>
        </authorList>
    </citation>
    <scope>NUCLEOTIDE SEQUENCE [LARGE SCALE GENOMIC DNA]</scope>
    <source>
        <strain evidence="2 3">ATCC PRA-207</strain>
    </source>
</reference>
<accession>A0A7J6R2X8</accession>
<evidence type="ECO:0000256" key="1">
    <source>
        <dbReference type="SAM" id="Phobius"/>
    </source>
</evidence>
<gene>
    <name evidence="2" type="ORF">FOZ63_029034</name>
</gene>
<dbReference type="AlphaFoldDB" id="A0A7J6R2X8"/>
<keyword evidence="1" id="KW-0472">Membrane</keyword>